<organism evidence="2 3">
    <name type="scientific">Microtetraspora malaysiensis</name>
    <dbReference type="NCBI Taxonomy" id="161358"/>
    <lineage>
        <taxon>Bacteria</taxon>
        <taxon>Bacillati</taxon>
        <taxon>Actinomycetota</taxon>
        <taxon>Actinomycetes</taxon>
        <taxon>Streptosporangiales</taxon>
        <taxon>Streptosporangiaceae</taxon>
        <taxon>Microtetraspora</taxon>
    </lineage>
</organism>
<sequence length="129" mass="14548">MSDSVDDLDRWARGLEIMKRVNGWDHPGEAPGEFFGITVEHLFAEIWARDVLSVRDRRLLLLGLLVGQSLDDALRVQLDTALRTGELTPTELREVVVFLTYYAGWPRGTRLNEQVEELIERASGTGPAD</sequence>
<dbReference type="PANTHER" id="PTHR33570:SF2">
    <property type="entry name" value="CARBOXYMUCONOLACTONE DECARBOXYLASE-LIKE DOMAIN-CONTAINING PROTEIN"/>
    <property type="match status" value="1"/>
</dbReference>
<dbReference type="Proteomes" id="UP001602013">
    <property type="component" value="Unassembled WGS sequence"/>
</dbReference>
<dbReference type="InterPro" id="IPR003779">
    <property type="entry name" value="CMD-like"/>
</dbReference>
<dbReference type="PANTHER" id="PTHR33570">
    <property type="entry name" value="4-CARBOXYMUCONOLACTONE DECARBOXYLASE FAMILY PROTEIN"/>
    <property type="match status" value="1"/>
</dbReference>
<dbReference type="Gene3D" id="1.20.1290.10">
    <property type="entry name" value="AhpD-like"/>
    <property type="match status" value="1"/>
</dbReference>
<accession>A0ABW6SWB5</accession>
<dbReference type="SUPFAM" id="SSF69118">
    <property type="entry name" value="AhpD-like"/>
    <property type="match status" value="1"/>
</dbReference>
<dbReference type="EMBL" id="JBIASD010000020">
    <property type="protein sequence ID" value="MFF3669301.1"/>
    <property type="molecule type" value="Genomic_DNA"/>
</dbReference>
<feature type="domain" description="Carboxymuconolactone decarboxylase-like" evidence="1">
    <location>
        <begin position="33"/>
        <end position="109"/>
    </location>
</feature>
<comment type="caution">
    <text evidence="2">The sequence shown here is derived from an EMBL/GenBank/DDBJ whole genome shotgun (WGS) entry which is preliminary data.</text>
</comment>
<reference evidence="2 3" key="1">
    <citation type="submission" date="2024-10" db="EMBL/GenBank/DDBJ databases">
        <title>The Natural Products Discovery Center: Release of the First 8490 Sequenced Strains for Exploring Actinobacteria Biosynthetic Diversity.</title>
        <authorList>
            <person name="Kalkreuter E."/>
            <person name="Kautsar S.A."/>
            <person name="Yang D."/>
            <person name="Bader C.D."/>
            <person name="Teijaro C.N."/>
            <person name="Fluegel L."/>
            <person name="Davis C.M."/>
            <person name="Simpson J.R."/>
            <person name="Lauterbach L."/>
            <person name="Steele A.D."/>
            <person name="Gui C."/>
            <person name="Meng S."/>
            <person name="Li G."/>
            <person name="Viehrig K."/>
            <person name="Ye F."/>
            <person name="Su P."/>
            <person name="Kiefer A.F."/>
            <person name="Nichols A."/>
            <person name="Cepeda A.J."/>
            <person name="Yan W."/>
            <person name="Fan B."/>
            <person name="Jiang Y."/>
            <person name="Adhikari A."/>
            <person name="Zheng C.-J."/>
            <person name="Schuster L."/>
            <person name="Cowan T.M."/>
            <person name="Smanski M.J."/>
            <person name="Chevrette M.G."/>
            <person name="De Carvalho L.P.S."/>
            <person name="Shen B."/>
        </authorList>
    </citation>
    <scope>NUCLEOTIDE SEQUENCE [LARGE SCALE GENOMIC DNA]</scope>
    <source>
        <strain evidence="2 3">NPDC002173</strain>
    </source>
</reference>
<evidence type="ECO:0000313" key="2">
    <source>
        <dbReference type="EMBL" id="MFF3669301.1"/>
    </source>
</evidence>
<proteinExistence type="predicted"/>
<gene>
    <name evidence="2" type="ORF">ACFYXI_27300</name>
</gene>
<protein>
    <submittedName>
        <fullName evidence="2">Carboxymuconolactone decarboxylase family protein</fullName>
    </submittedName>
</protein>
<keyword evidence="3" id="KW-1185">Reference proteome</keyword>
<dbReference type="InterPro" id="IPR029032">
    <property type="entry name" value="AhpD-like"/>
</dbReference>
<evidence type="ECO:0000313" key="3">
    <source>
        <dbReference type="Proteomes" id="UP001602013"/>
    </source>
</evidence>
<dbReference type="RefSeq" id="WP_387415266.1">
    <property type="nucleotide sequence ID" value="NZ_JBIASD010000020.1"/>
</dbReference>
<dbReference type="Pfam" id="PF02627">
    <property type="entry name" value="CMD"/>
    <property type="match status" value="1"/>
</dbReference>
<dbReference type="InterPro" id="IPR052512">
    <property type="entry name" value="4CMD/NDH-1_regulator"/>
</dbReference>
<name>A0ABW6SWB5_9ACTN</name>
<evidence type="ECO:0000259" key="1">
    <source>
        <dbReference type="Pfam" id="PF02627"/>
    </source>
</evidence>